<dbReference type="SUPFAM" id="SSF50118">
    <property type="entry name" value="Cell growth inhibitor/plasmid maintenance toxic component"/>
    <property type="match status" value="1"/>
</dbReference>
<evidence type="ECO:0000256" key="2">
    <source>
        <dbReference type="ARBA" id="ARBA00022649"/>
    </source>
</evidence>
<evidence type="ECO:0008006" key="5">
    <source>
        <dbReference type="Google" id="ProtNLM"/>
    </source>
</evidence>
<name>A0A0A6U8V9_ACTUT</name>
<evidence type="ECO:0000256" key="1">
    <source>
        <dbReference type="ARBA" id="ARBA00007521"/>
    </source>
</evidence>
<accession>A0A0A6U8V9</accession>
<dbReference type="Pfam" id="PF02452">
    <property type="entry name" value="PemK_toxin"/>
    <property type="match status" value="1"/>
</dbReference>
<dbReference type="STRING" id="1869.MB27_39330"/>
<dbReference type="EMBL" id="JRTT01000137">
    <property type="protein sequence ID" value="KHD72505.1"/>
    <property type="molecule type" value="Genomic_DNA"/>
</dbReference>
<dbReference type="RefSeq" id="WP_043533177.1">
    <property type="nucleotide sequence ID" value="NZ_BAABKU010000003.1"/>
</dbReference>
<dbReference type="Proteomes" id="UP000054537">
    <property type="component" value="Unassembled WGS sequence"/>
</dbReference>
<comment type="similarity">
    <text evidence="1">Belongs to the PemK/MazF family.</text>
</comment>
<dbReference type="InterPro" id="IPR011067">
    <property type="entry name" value="Plasmid_toxin/cell-grow_inhib"/>
</dbReference>
<evidence type="ECO:0000313" key="3">
    <source>
        <dbReference type="EMBL" id="KHD72505.1"/>
    </source>
</evidence>
<proteinExistence type="inferred from homology"/>
<sequence>MRRGEVWTASRFGHDRKVVIVGHDAITRQRKAVLVVPISEVMPPGLVEPTVSDSEGTVLGVAQVPRVGEISKEGLKAHAGMLASTSVEKINMALRSTLDL</sequence>
<comment type="caution">
    <text evidence="3">The sequence shown here is derived from an EMBL/GenBank/DDBJ whole genome shotgun (WGS) entry which is preliminary data.</text>
</comment>
<keyword evidence="2" id="KW-1277">Toxin-antitoxin system</keyword>
<reference evidence="3 4" key="1">
    <citation type="submission" date="2014-10" db="EMBL/GenBank/DDBJ databases">
        <title>Draft genome sequence of Actinoplanes utahensis NRRL 12052.</title>
        <authorList>
            <person name="Velasco-Bucheli B."/>
            <person name="del Cerro C."/>
            <person name="Hormigo D."/>
            <person name="Garcia J.L."/>
            <person name="Acebal C."/>
            <person name="Arroyo M."/>
            <person name="de la Mata I."/>
        </authorList>
    </citation>
    <scope>NUCLEOTIDE SEQUENCE [LARGE SCALE GENOMIC DNA]</scope>
    <source>
        <strain evidence="3 4">NRRL 12052</strain>
    </source>
</reference>
<gene>
    <name evidence="3" type="ORF">MB27_39330</name>
</gene>
<dbReference type="eggNOG" id="ENOG50326F8">
    <property type="taxonomic scope" value="Bacteria"/>
</dbReference>
<dbReference type="GO" id="GO:0003677">
    <property type="term" value="F:DNA binding"/>
    <property type="evidence" value="ECO:0007669"/>
    <property type="project" value="InterPro"/>
</dbReference>
<organism evidence="3 4">
    <name type="scientific">Actinoplanes utahensis</name>
    <dbReference type="NCBI Taxonomy" id="1869"/>
    <lineage>
        <taxon>Bacteria</taxon>
        <taxon>Bacillati</taxon>
        <taxon>Actinomycetota</taxon>
        <taxon>Actinomycetes</taxon>
        <taxon>Micromonosporales</taxon>
        <taxon>Micromonosporaceae</taxon>
        <taxon>Actinoplanes</taxon>
    </lineage>
</organism>
<keyword evidence="4" id="KW-1185">Reference proteome</keyword>
<dbReference type="Gene3D" id="2.30.30.110">
    <property type="match status" value="1"/>
</dbReference>
<dbReference type="AlphaFoldDB" id="A0A0A6U8V9"/>
<dbReference type="OrthoDB" id="3395734at2"/>
<protein>
    <recommendedName>
        <fullName evidence="5">Growth inhibitor PemK</fullName>
    </recommendedName>
</protein>
<dbReference type="InterPro" id="IPR003477">
    <property type="entry name" value="PemK-like"/>
</dbReference>
<evidence type="ECO:0000313" key="4">
    <source>
        <dbReference type="Proteomes" id="UP000054537"/>
    </source>
</evidence>